<dbReference type="AlphaFoldDB" id="A0A9W8N9B0"/>
<organism evidence="2 3">
    <name type="scientific">Xylaria arbuscula</name>
    <dbReference type="NCBI Taxonomy" id="114810"/>
    <lineage>
        <taxon>Eukaryota</taxon>
        <taxon>Fungi</taxon>
        <taxon>Dikarya</taxon>
        <taxon>Ascomycota</taxon>
        <taxon>Pezizomycotina</taxon>
        <taxon>Sordariomycetes</taxon>
        <taxon>Xylariomycetidae</taxon>
        <taxon>Xylariales</taxon>
        <taxon>Xylariaceae</taxon>
        <taxon>Xylaria</taxon>
    </lineage>
</organism>
<evidence type="ECO:0000313" key="2">
    <source>
        <dbReference type="EMBL" id="KAJ3564492.1"/>
    </source>
</evidence>
<proteinExistence type="predicted"/>
<dbReference type="EMBL" id="JANPWZ010001610">
    <property type="protein sequence ID" value="KAJ3564492.1"/>
    <property type="molecule type" value="Genomic_DNA"/>
</dbReference>
<name>A0A9W8N9B0_9PEZI</name>
<sequence>MSSYRSTASSADDSTSKATPNKRRRLRKICLVESRRKEATQAFLKKIKDADLRRKSGEREWVAVYDWRVLETITKQESKAKSVRGTDPWRRHYVGLV</sequence>
<keyword evidence="3" id="KW-1185">Reference proteome</keyword>
<gene>
    <name evidence="2" type="ORF">NPX13_g7824</name>
</gene>
<dbReference type="VEuPathDB" id="FungiDB:F4678DRAFT_411633"/>
<reference evidence="2" key="1">
    <citation type="submission" date="2022-07" db="EMBL/GenBank/DDBJ databases">
        <title>Genome Sequence of Xylaria arbuscula.</title>
        <authorList>
            <person name="Buettner E."/>
        </authorList>
    </citation>
    <scope>NUCLEOTIDE SEQUENCE</scope>
    <source>
        <strain evidence="2">VT107</strain>
    </source>
</reference>
<protein>
    <submittedName>
        <fullName evidence="2">Uncharacterized protein</fullName>
    </submittedName>
</protein>
<feature type="compositionally biased region" description="Low complexity" evidence="1">
    <location>
        <begin position="1"/>
        <end position="19"/>
    </location>
</feature>
<dbReference type="Proteomes" id="UP001148614">
    <property type="component" value="Unassembled WGS sequence"/>
</dbReference>
<comment type="caution">
    <text evidence="2">The sequence shown here is derived from an EMBL/GenBank/DDBJ whole genome shotgun (WGS) entry which is preliminary data.</text>
</comment>
<evidence type="ECO:0000256" key="1">
    <source>
        <dbReference type="SAM" id="MobiDB-lite"/>
    </source>
</evidence>
<evidence type="ECO:0000313" key="3">
    <source>
        <dbReference type="Proteomes" id="UP001148614"/>
    </source>
</evidence>
<feature type="region of interest" description="Disordered" evidence="1">
    <location>
        <begin position="1"/>
        <end position="26"/>
    </location>
</feature>
<accession>A0A9W8N9B0</accession>